<proteinExistence type="predicted"/>
<gene>
    <name evidence="1" type="ORF">PEDI_00790</name>
</gene>
<comment type="caution">
    <text evidence="1">The sequence shown here is derived from an EMBL/GenBank/DDBJ whole genome shotgun (WGS) entry which is preliminary data.</text>
</comment>
<keyword evidence="2" id="KW-1185">Reference proteome</keyword>
<dbReference type="Proteomes" id="UP001310022">
    <property type="component" value="Unassembled WGS sequence"/>
</dbReference>
<organism evidence="1 2">
    <name type="scientific">Persicobacter diffluens</name>
    <dbReference type="NCBI Taxonomy" id="981"/>
    <lineage>
        <taxon>Bacteria</taxon>
        <taxon>Pseudomonadati</taxon>
        <taxon>Bacteroidota</taxon>
        <taxon>Cytophagia</taxon>
        <taxon>Cytophagales</taxon>
        <taxon>Persicobacteraceae</taxon>
        <taxon>Persicobacter</taxon>
    </lineage>
</organism>
<reference evidence="1 2" key="1">
    <citation type="submission" date="2021-12" db="EMBL/GenBank/DDBJ databases">
        <title>Genome sequencing of bacteria with rrn-lacking chromosome and rrn-plasmid.</title>
        <authorList>
            <person name="Anda M."/>
            <person name="Iwasaki W."/>
        </authorList>
    </citation>
    <scope>NUCLEOTIDE SEQUENCE [LARGE SCALE GENOMIC DNA]</scope>
    <source>
        <strain evidence="1 2">NBRC 15940</strain>
    </source>
</reference>
<protein>
    <submittedName>
        <fullName evidence="1">Uncharacterized protein</fullName>
    </submittedName>
</protein>
<dbReference type="AlphaFoldDB" id="A0AAN4VUA2"/>
<dbReference type="EMBL" id="BQKE01000001">
    <property type="protein sequence ID" value="GJM59527.1"/>
    <property type="molecule type" value="Genomic_DNA"/>
</dbReference>
<evidence type="ECO:0000313" key="1">
    <source>
        <dbReference type="EMBL" id="GJM59527.1"/>
    </source>
</evidence>
<sequence length="82" mass="9536">MRCIIRVRRDKPDGYAYKNRLKGAGLPLKANQESEYRPMPAKSNIFMIMVGCFSRGMKGSQDLLIRIKKPPECFREVFLKNQ</sequence>
<name>A0AAN4VUA2_9BACT</name>
<accession>A0AAN4VUA2</accession>
<dbReference type="RefSeq" id="WP_338235559.1">
    <property type="nucleotide sequence ID" value="NZ_BQKE01000001.1"/>
</dbReference>
<evidence type="ECO:0000313" key="2">
    <source>
        <dbReference type="Proteomes" id="UP001310022"/>
    </source>
</evidence>